<dbReference type="InterPro" id="IPR013870">
    <property type="entry name" value="Ribosomal_mL54"/>
</dbReference>
<dbReference type="PANTHER" id="PTHR28595:SF1">
    <property type="entry name" value="LARGE RIBOSOMAL SUBUNIT PROTEIN ML54"/>
    <property type="match status" value="1"/>
</dbReference>
<evidence type="ECO:0000313" key="9">
    <source>
        <dbReference type="EMBL" id="KAH9833070.1"/>
    </source>
</evidence>
<accession>A0ABQ8K897</accession>
<feature type="region of interest" description="Disordered" evidence="8">
    <location>
        <begin position="24"/>
        <end position="54"/>
    </location>
</feature>
<name>A0ABQ8K897_9APHY</name>
<keyword evidence="3 9" id="KW-0689">Ribosomal protein</keyword>
<comment type="caution">
    <text evidence="9">The sequence shown here is derived from an EMBL/GenBank/DDBJ whole genome shotgun (WGS) entry which is preliminary data.</text>
</comment>
<reference evidence="9 10" key="1">
    <citation type="journal article" date="2021" name="Environ. Microbiol.">
        <title>Gene family expansions and transcriptome signatures uncover fungal adaptations to wood decay.</title>
        <authorList>
            <person name="Hage H."/>
            <person name="Miyauchi S."/>
            <person name="Viragh M."/>
            <person name="Drula E."/>
            <person name="Min B."/>
            <person name="Chaduli D."/>
            <person name="Navarro D."/>
            <person name="Favel A."/>
            <person name="Norest M."/>
            <person name="Lesage-Meessen L."/>
            <person name="Balint B."/>
            <person name="Merenyi Z."/>
            <person name="de Eugenio L."/>
            <person name="Morin E."/>
            <person name="Martinez A.T."/>
            <person name="Baldrian P."/>
            <person name="Stursova M."/>
            <person name="Martinez M.J."/>
            <person name="Novotny C."/>
            <person name="Magnuson J.K."/>
            <person name="Spatafora J.W."/>
            <person name="Maurice S."/>
            <person name="Pangilinan J."/>
            <person name="Andreopoulos W."/>
            <person name="LaButti K."/>
            <person name="Hundley H."/>
            <person name="Na H."/>
            <person name="Kuo A."/>
            <person name="Barry K."/>
            <person name="Lipzen A."/>
            <person name="Henrissat B."/>
            <person name="Riley R."/>
            <person name="Ahrendt S."/>
            <person name="Nagy L.G."/>
            <person name="Grigoriev I.V."/>
            <person name="Martin F."/>
            <person name="Rosso M.N."/>
        </authorList>
    </citation>
    <scope>NUCLEOTIDE SEQUENCE [LARGE SCALE GENOMIC DNA]</scope>
    <source>
        <strain evidence="9 10">CIRM-BRFM 1785</strain>
    </source>
</reference>
<keyword evidence="10" id="KW-1185">Reference proteome</keyword>
<dbReference type="RefSeq" id="XP_047775836.1">
    <property type="nucleotide sequence ID" value="XM_047917310.1"/>
</dbReference>
<dbReference type="Pfam" id="PF08561">
    <property type="entry name" value="Ribosomal_L37"/>
    <property type="match status" value="1"/>
</dbReference>
<proteinExistence type="inferred from homology"/>
<organism evidence="9 10">
    <name type="scientific">Rhodofomes roseus</name>
    <dbReference type="NCBI Taxonomy" id="34475"/>
    <lineage>
        <taxon>Eukaryota</taxon>
        <taxon>Fungi</taxon>
        <taxon>Dikarya</taxon>
        <taxon>Basidiomycota</taxon>
        <taxon>Agaricomycotina</taxon>
        <taxon>Agaricomycetes</taxon>
        <taxon>Polyporales</taxon>
        <taxon>Rhodofomes</taxon>
    </lineage>
</organism>
<keyword evidence="5" id="KW-0687">Ribonucleoprotein</keyword>
<evidence type="ECO:0000256" key="2">
    <source>
        <dbReference type="ARBA" id="ARBA00022946"/>
    </source>
</evidence>
<keyword evidence="2" id="KW-0809">Transit peptide</keyword>
<protein>
    <recommendedName>
        <fullName evidence="7">Large ribosomal subunit protein mL54</fullName>
    </recommendedName>
</protein>
<evidence type="ECO:0000256" key="3">
    <source>
        <dbReference type="ARBA" id="ARBA00022980"/>
    </source>
</evidence>
<dbReference type="EMBL" id="JADCUA010000020">
    <property type="protein sequence ID" value="KAH9833070.1"/>
    <property type="molecule type" value="Genomic_DNA"/>
</dbReference>
<comment type="similarity">
    <text evidence="6">Belongs to the mitochondrion-specific ribosomal protein mL54 family.</text>
</comment>
<evidence type="ECO:0000313" key="10">
    <source>
        <dbReference type="Proteomes" id="UP000814176"/>
    </source>
</evidence>
<sequence length="142" mass="15583">MSFLRPLRRTPALQAWLPARRCYTTPSSPAQASSSEPDATAAQKSETQSRRFAASTRSSLLTVTSVAAKSSCPEGTVLTGLNYLKGQGEVVAQPDSAYPDWLWELVGPKRVTDDGPGGKEEKIALRKENRARIREQNFMKSQ</sequence>
<dbReference type="Proteomes" id="UP000814176">
    <property type="component" value="Unassembled WGS sequence"/>
</dbReference>
<gene>
    <name evidence="9" type="ORF">C8Q71DRAFT_252051</name>
</gene>
<keyword evidence="4" id="KW-0496">Mitochondrion</keyword>
<evidence type="ECO:0000256" key="1">
    <source>
        <dbReference type="ARBA" id="ARBA00004173"/>
    </source>
</evidence>
<evidence type="ECO:0000256" key="4">
    <source>
        <dbReference type="ARBA" id="ARBA00023128"/>
    </source>
</evidence>
<feature type="compositionally biased region" description="Low complexity" evidence="8">
    <location>
        <begin position="26"/>
        <end position="39"/>
    </location>
</feature>
<evidence type="ECO:0000256" key="6">
    <source>
        <dbReference type="ARBA" id="ARBA00033752"/>
    </source>
</evidence>
<comment type="subcellular location">
    <subcellularLocation>
        <location evidence="1">Mitochondrion</location>
    </subcellularLocation>
</comment>
<dbReference type="GO" id="GO:0005840">
    <property type="term" value="C:ribosome"/>
    <property type="evidence" value="ECO:0007669"/>
    <property type="project" value="UniProtKB-KW"/>
</dbReference>
<dbReference type="PANTHER" id="PTHR28595">
    <property type="entry name" value="39S RIBOSOMAL PROTEIN L54, MITOCHONDRIAL"/>
    <property type="match status" value="1"/>
</dbReference>
<evidence type="ECO:0000256" key="7">
    <source>
        <dbReference type="ARBA" id="ARBA00035179"/>
    </source>
</evidence>
<dbReference type="GeneID" id="71998042"/>
<evidence type="ECO:0000256" key="5">
    <source>
        <dbReference type="ARBA" id="ARBA00023274"/>
    </source>
</evidence>
<evidence type="ECO:0000256" key="8">
    <source>
        <dbReference type="SAM" id="MobiDB-lite"/>
    </source>
</evidence>